<evidence type="ECO:0000313" key="5">
    <source>
        <dbReference type="Proteomes" id="UP001500326"/>
    </source>
</evidence>
<keyword evidence="5" id="KW-1185">Reference proteome</keyword>
<accession>A0ABN2T0K6</accession>
<proteinExistence type="predicted"/>
<dbReference type="PANTHER" id="PTHR39200:SF1">
    <property type="entry name" value="AUTO-TRANSPORTER ADHESIN HEAD GIN DOMAIN-CONTAINING PROTEIN-RELATED"/>
    <property type="match status" value="1"/>
</dbReference>
<dbReference type="Pfam" id="PF10988">
    <property type="entry name" value="DUF2807"/>
    <property type="match status" value="1"/>
</dbReference>
<feature type="compositionally biased region" description="Low complexity" evidence="1">
    <location>
        <begin position="217"/>
        <end position="235"/>
    </location>
</feature>
<comment type="caution">
    <text evidence="4">The sequence shown here is derived from an EMBL/GenBank/DDBJ whole genome shotgun (WGS) entry which is preliminary data.</text>
</comment>
<sequence>MHTVRFAVALVAVAPVLALAGCMPFVATGPMTSEERDIGAVSTVVLDTSGDISISEGAPALVIHAPQDALDRLTSDVDGDTLVLGTTPGANLRLGEVRYVLTVPDLEAIELNGSGDIDATVSSADSVRLDLDGSGDVEWTGLDTGKVDIGLSGSGDVELTGATGELAVELSGSGNVDADELQARDAVIAIDGSGNVDVAVSDTLSAEISGSGRVTYSGDPSVESDVSGSGDVVRD</sequence>
<feature type="domain" description="Putative auto-transporter adhesin head GIN" evidence="3">
    <location>
        <begin position="50"/>
        <end position="220"/>
    </location>
</feature>
<name>A0ABN2T0K6_9MICO</name>
<protein>
    <recommendedName>
        <fullName evidence="3">Putative auto-transporter adhesin head GIN domain-containing protein</fullName>
    </recommendedName>
</protein>
<dbReference type="RefSeq" id="WP_344065521.1">
    <property type="nucleotide sequence ID" value="NZ_BAAAOH010000001.1"/>
</dbReference>
<dbReference type="Gene3D" id="2.160.20.120">
    <property type="match status" value="1"/>
</dbReference>
<gene>
    <name evidence="4" type="ORF">GCM10009777_35880</name>
</gene>
<evidence type="ECO:0000256" key="1">
    <source>
        <dbReference type="SAM" id="MobiDB-lite"/>
    </source>
</evidence>
<evidence type="ECO:0000256" key="2">
    <source>
        <dbReference type="SAM" id="SignalP"/>
    </source>
</evidence>
<evidence type="ECO:0000259" key="3">
    <source>
        <dbReference type="Pfam" id="PF10988"/>
    </source>
</evidence>
<dbReference type="Proteomes" id="UP001500326">
    <property type="component" value="Unassembled WGS sequence"/>
</dbReference>
<organism evidence="4 5">
    <name type="scientific">Microbacterium pumilum</name>
    <dbReference type="NCBI Taxonomy" id="344165"/>
    <lineage>
        <taxon>Bacteria</taxon>
        <taxon>Bacillati</taxon>
        <taxon>Actinomycetota</taxon>
        <taxon>Actinomycetes</taxon>
        <taxon>Micrococcales</taxon>
        <taxon>Microbacteriaceae</taxon>
        <taxon>Microbacterium</taxon>
    </lineage>
</organism>
<dbReference type="PROSITE" id="PS51257">
    <property type="entry name" value="PROKAR_LIPOPROTEIN"/>
    <property type="match status" value="1"/>
</dbReference>
<feature type="chain" id="PRO_5047121131" description="Putative auto-transporter adhesin head GIN domain-containing protein" evidence="2">
    <location>
        <begin position="21"/>
        <end position="235"/>
    </location>
</feature>
<feature type="signal peptide" evidence="2">
    <location>
        <begin position="1"/>
        <end position="20"/>
    </location>
</feature>
<reference evidence="4 5" key="1">
    <citation type="journal article" date="2019" name="Int. J. Syst. Evol. Microbiol.">
        <title>The Global Catalogue of Microorganisms (GCM) 10K type strain sequencing project: providing services to taxonomists for standard genome sequencing and annotation.</title>
        <authorList>
            <consortium name="The Broad Institute Genomics Platform"/>
            <consortium name="The Broad Institute Genome Sequencing Center for Infectious Disease"/>
            <person name="Wu L."/>
            <person name="Ma J."/>
        </authorList>
    </citation>
    <scope>NUCLEOTIDE SEQUENCE [LARGE SCALE GENOMIC DNA]</scope>
    <source>
        <strain evidence="4 5">JCM 14902</strain>
    </source>
</reference>
<evidence type="ECO:0000313" key="4">
    <source>
        <dbReference type="EMBL" id="GAA1996074.1"/>
    </source>
</evidence>
<dbReference type="InterPro" id="IPR021255">
    <property type="entry name" value="DUF2807"/>
</dbReference>
<keyword evidence="2" id="KW-0732">Signal</keyword>
<feature type="region of interest" description="Disordered" evidence="1">
    <location>
        <begin position="211"/>
        <end position="235"/>
    </location>
</feature>
<dbReference type="EMBL" id="BAAAOH010000001">
    <property type="protein sequence ID" value="GAA1996074.1"/>
    <property type="molecule type" value="Genomic_DNA"/>
</dbReference>
<dbReference type="PANTHER" id="PTHR39200">
    <property type="entry name" value="HYPOTHETICAL EXPORTED PROTEIN"/>
    <property type="match status" value="1"/>
</dbReference>